<dbReference type="Proteomes" id="UP000252357">
    <property type="component" value="Unassembled WGS sequence"/>
</dbReference>
<name>A0A368L6Z1_9BURK</name>
<reference evidence="1 2" key="1">
    <citation type="journal article" date="2018" name="Int. J. Syst. Evol. Microbiol.">
        <title>Parvibium lacunae gen. nov., sp. nov., a new member of the family Alcaligenaceae isolated from a freshwater pond.</title>
        <authorList>
            <person name="Chen W.M."/>
            <person name="Xie P.B."/>
            <person name="Hsu M.Y."/>
            <person name="Sheu S.Y."/>
        </authorList>
    </citation>
    <scope>NUCLEOTIDE SEQUENCE [LARGE SCALE GENOMIC DNA]</scope>
    <source>
        <strain evidence="1 2">KMB9</strain>
    </source>
</reference>
<dbReference type="OrthoDB" id="2730767at2"/>
<comment type="caution">
    <text evidence="1">The sequence shown here is derived from an EMBL/GenBank/DDBJ whole genome shotgun (WGS) entry which is preliminary data.</text>
</comment>
<evidence type="ECO:0000313" key="1">
    <source>
        <dbReference type="EMBL" id="RCS59396.1"/>
    </source>
</evidence>
<dbReference type="RefSeq" id="WP_114401547.1">
    <property type="nucleotide sequence ID" value="NZ_QPGB01000001.1"/>
</dbReference>
<dbReference type="AlphaFoldDB" id="A0A368L6Z1"/>
<evidence type="ECO:0000313" key="2">
    <source>
        <dbReference type="Proteomes" id="UP000252357"/>
    </source>
</evidence>
<protein>
    <submittedName>
        <fullName evidence="1">Uncharacterized protein</fullName>
    </submittedName>
</protein>
<sequence length="268" mass="30592">MDKTALNILLKSYWSASGWKADGDRMPCPEDFEYAKSKGVMFDPVTLDHDQAIAQVNELVAMLNRRKVADAFLASLSTRRLDWRSALGSYSVFQHIRPHASTNMKHQCRICGFYMTGGLEHDLNVLNFERFKWGGVRHDQVIYAVMDLSLFLKEPATEPTNADIEIFRKIIAAIEVAPENTSSANLHSQFAKIFKSNKSERDVLIAILGFCGVLETPIHSGYSNTFVPVIERHLPDRRFVDMPYPACWWQSNIGINQKWLHEFFGHVL</sequence>
<organism evidence="1 2">
    <name type="scientific">Parvibium lacunae</name>
    <dbReference type="NCBI Taxonomy" id="1888893"/>
    <lineage>
        <taxon>Bacteria</taxon>
        <taxon>Pseudomonadati</taxon>
        <taxon>Pseudomonadota</taxon>
        <taxon>Betaproteobacteria</taxon>
        <taxon>Burkholderiales</taxon>
        <taxon>Alcaligenaceae</taxon>
        <taxon>Parvibium</taxon>
    </lineage>
</organism>
<gene>
    <name evidence="1" type="ORF">DU000_01285</name>
</gene>
<keyword evidence="2" id="KW-1185">Reference proteome</keyword>
<proteinExistence type="predicted"/>
<dbReference type="EMBL" id="QPGB01000001">
    <property type="protein sequence ID" value="RCS59396.1"/>
    <property type="molecule type" value="Genomic_DNA"/>
</dbReference>
<accession>A0A368L6Z1</accession>